<dbReference type="PANTHER" id="PTHR13994:SF30">
    <property type="entry name" value="NUDIX HYDROLASE 10"/>
    <property type="match status" value="1"/>
</dbReference>
<dbReference type="InterPro" id="IPR003293">
    <property type="entry name" value="Nudix_hydrolase6-like"/>
</dbReference>
<dbReference type="InterPro" id="IPR040618">
    <property type="entry name" value="Pre-Nudix"/>
</dbReference>
<accession>A0A2K3M0D5</accession>
<dbReference type="AlphaFoldDB" id="A0A2K3M0D5"/>
<dbReference type="Proteomes" id="UP000236291">
    <property type="component" value="Unassembled WGS sequence"/>
</dbReference>
<feature type="non-terminal residue" evidence="4">
    <location>
        <position position="1"/>
    </location>
</feature>
<evidence type="ECO:0000256" key="2">
    <source>
        <dbReference type="ARBA" id="ARBA00022801"/>
    </source>
</evidence>
<dbReference type="GO" id="GO:0047631">
    <property type="term" value="F:ADP-ribose diphosphatase activity"/>
    <property type="evidence" value="ECO:0007669"/>
    <property type="project" value="TreeGrafter"/>
</dbReference>
<evidence type="ECO:0000259" key="3">
    <source>
        <dbReference type="Pfam" id="PF18290"/>
    </source>
</evidence>
<dbReference type="Pfam" id="PF18290">
    <property type="entry name" value="Nudix_hydro"/>
    <property type="match status" value="1"/>
</dbReference>
<evidence type="ECO:0000256" key="1">
    <source>
        <dbReference type="ARBA" id="ARBA00005582"/>
    </source>
</evidence>
<keyword evidence="2 4" id="KW-0378">Hydrolase</keyword>
<comment type="similarity">
    <text evidence="1">Belongs to the Nudix hydrolase family.</text>
</comment>
<dbReference type="Gene3D" id="3.40.630.30">
    <property type="match status" value="1"/>
</dbReference>
<gene>
    <name evidence="4" type="ORF">L195_g040301</name>
</gene>
<protein>
    <submittedName>
        <fullName evidence="4">Nudix hydrolase 2-like protein</fullName>
    </submittedName>
</protein>
<reference evidence="4 5" key="2">
    <citation type="journal article" date="2017" name="Front. Plant Sci.">
        <title>Gene Classification and Mining of Molecular Markers Useful in Red Clover (Trifolium pratense) Breeding.</title>
        <authorList>
            <person name="Istvanek J."/>
            <person name="Dluhosova J."/>
            <person name="Dluhos P."/>
            <person name="Patkova L."/>
            <person name="Nedelnik J."/>
            <person name="Repkova J."/>
        </authorList>
    </citation>
    <scope>NUCLEOTIDE SEQUENCE [LARGE SCALE GENOMIC DNA]</scope>
    <source>
        <strain evidence="5">cv. Tatra</strain>
        <tissue evidence="4">Young leaves</tissue>
    </source>
</reference>
<dbReference type="STRING" id="57577.A0A2K3M0D5"/>
<sequence length="88" mass="9634">VELMSVAASPALPLGDHLCENGFECVEILPSTNDAHGGVIVDLKDPMDPEIFASLLKSSLLQWKKQRKDGVWIKLPIELVNLVEIAVK</sequence>
<reference evidence="4 5" key="1">
    <citation type="journal article" date="2014" name="Am. J. Bot.">
        <title>Genome assembly and annotation for red clover (Trifolium pratense; Fabaceae).</title>
        <authorList>
            <person name="Istvanek J."/>
            <person name="Jaros M."/>
            <person name="Krenek A."/>
            <person name="Repkova J."/>
        </authorList>
    </citation>
    <scope>NUCLEOTIDE SEQUENCE [LARGE SCALE GENOMIC DNA]</scope>
    <source>
        <strain evidence="5">cv. Tatra</strain>
        <tissue evidence="4">Young leaves</tissue>
    </source>
</reference>
<dbReference type="PANTHER" id="PTHR13994">
    <property type="entry name" value="NUDIX HYDROLASE RELATED"/>
    <property type="match status" value="1"/>
</dbReference>
<comment type="caution">
    <text evidence="4">The sequence shown here is derived from an EMBL/GenBank/DDBJ whole genome shotgun (WGS) entry which is preliminary data.</text>
</comment>
<evidence type="ECO:0000313" key="4">
    <source>
        <dbReference type="EMBL" id="PNX84244.1"/>
    </source>
</evidence>
<proteinExistence type="inferred from homology"/>
<dbReference type="GO" id="GO:0051287">
    <property type="term" value="F:NAD binding"/>
    <property type="evidence" value="ECO:0007669"/>
    <property type="project" value="TreeGrafter"/>
</dbReference>
<dbReference type="EMBL" id="ASHM01045925">
    <property type="protein sequence ID" value="PNX84244.1"/>
    <property type="molecule type" value="Genomic_DNA"/>
</dbReference>
<organism evidence="4 5">
    <name type="scientific">Trifolium pratense</name>
    <name type="common">Red clover</name>
    <dbReference type="NCBI Taxonomy" id="57577"/>
    <lineage>
        <taxon>Eukaryota</taxon>
        <taxon>Viridiplantae</taxon>
        <taxon>Streptophyta</taxon>
        <taxon>Embryophyta</taxon>
        <taxon>Tracheophyta</taxon>
        <taxon>Spermatophyta</taxon>
        <taxon>Magnoliopsida</taxon>
        <taxon>eudicotyledons</taxon>
        <taxon>Gunneridae</taxon>
        <taxon>Pentapetalae</taxon>
        <taxon>rosids</taxon>
        <taxon>fabids</taxon>
        <taxon>Fabales</taxon>
        <taxon>Fabaceae</taxon>
        <taxon>Papilionoideae</taxon>
        <taxon>50 kb inversion clade</taxon>
        <taxon>NPAAA clade</taxon>
        <taxon>Hologalegina</taxon>
        <taxon>IRL clade</taxon>
        <taxon>Trifolieae</taxon>
        <taxon>Trifolium</taxon>
    </lineage>
</organism>
<feature type="domain" description="Pre-nudix hydrolase" evidence="3">
    <location>
        <begin position="29"/>
        <end position="88"/>
    </location>
</feature>
<evidence type="ECO:0000313" key="5">
    <source>
        <dbReference type="Proteomes" id="UP000236291"/>
    </source>
</evidence>
<dbReference type="GO" id="GO:0035529">
    <property type="term" value="F:NADH pyrophosphatase activity"/>
    <property type="evidence" value="ECO:0007669"/>
    <property type="project" value="TreeGrafter"/>
</dbReference>
<feature type="non-terminal residue" evidence="4">
    <location>
        <position position="88"/>
    </location>
</feature>
<name>A0A2K3M0D5_TRIPR</name>
<dbReference type="ExpressionAtlas" id="A0A2K3M0D5">
    <property type="expression patterns" value="baseline"/>
</dbReference>